<dbReference type="EC" id="2.7.11.1" evidence="1"/>
<protein>
    <submittedName>
        <fullName evidence="1">Rim15, signal transduction response regulator</fullName>
        <ecNumber evidence="1">2.7.11.1</ecNumber>
    </submittedName>
</protein>
<comment type="caution">
    <text evidence="1">The sequence shown here is derived from an EMBL/GenBank/DDBJ whole genome shotgun (WGS) entry which is preliminary data.</text>
</comment>
<gene>
    <name evidence="1" type="primary">RIM15_2</name>
    <name evidence="1" type="ORF">LPJ66_004117</name>
</gene>
<dbReference type="Proteomes" id="UP001150581">
    <property type="component" value="Unassembled WGS sequence"/>
</dbReference>
<organism evidence="1 2">
    <name type="scientific">Kickxella alabastrina</name>
    <dbReference type="NCBI Taxonomy" id="61397"/>
    <lineage>
        <taxon>Eukaryota</taxon>
        <taxon>Fungi</taxon>
        <taxon>Fungi incertae sedis</taxon>
        <taxon>Zoopagomycota</taxon>
        <taxon>Kickxellomycotina</taxon>
        <taxon>Kickxellomycetes</taxon>
        <taxon>Kickxellales</taxon>
        <taxon>Kickxellaceae</taxon>
        <taxon>Kickxella</taxon>
    </lineage>
</organism>
<reference evidence="1" key="1">
    <citation type="submission" date="2022-07" db="EMBL/GenBank/DDBJ databases">
        <title>Phylogenomic reconstructions and comparative analyses of Kickxellomycotina fungi.</title>
        <authorList>
            <person name="Reynolds N.K."/>
            <person name="Stajich J.E."/>
            <person name="Barry K."/>
            <person name="Grigoriev I.V."/>
            <person name="Crous P."/>
            <person name="Smith M.E."/>
        </authorList>
    </citation>
    <scope>NUCLEOTIDE SEQUENCE</scope>
    <source>
        <strain evidence="1">Benny 63K</strain>
    </source>
</reference>
<proteinExistence type="predicted"/>
<accession>A0ACC1IM13</accession>
<name>A0ACC1IM13_9FUNG</name>
<evidence type="ECO:0000313" key="1">
    <source>
        <dbReference type="EMBL" id="KAJ1896227.1"/>
    </source>
</evidence>
<keyword evidence="1" id="KW-0808">Transferase</keyword>
<keyword evidence="2" id="KW-1185">Reference proteome</keyword>
<feature type="non-terminal residue" evidence="1">
    <location>
        <position position="2654"/>
    </location>
</feature>
<evidence type="ECO:0000313" key="2">
    <source>
        <dbReference type="Proteomes" id="UP001150581"/>
    </source>
</evidence>
<sequence length="2654" mass="288949">MQLIEPNLEYPESRSPTITPNSARMPVDSSRTSFESYVNRRSTIGGSSGRNTSHDSRRNVTSFENPAASGLFLAGDPPLRTKTPDTSAALARSKSSTHSSWSAATPASEFGPAVSDDPLSAVSSHVDYASPMHGWDQQQQHYQQSPTPFNRGAKNRRYSVFDLSFASQRPGNSPSTQPNIAPLTPDSSSNLRKRLSRKSTAGSVNPVEVTVASARRGRKSSASSAPLTRPRQTSHSQAAMSSADNQGSASAYPIAFEETLSSEFMTMFSSSNNGADDDGDDLLQASGSQTPGSERGSIIGQSHQQRRRLFSTNHYDQDSSSGQSTPNQILFTRMQHNSLLNIKLSGPDNMAGGNGAAATMSTSQQSGRTWRGPAYADYSPQLAQEGDSVYADSPQPGSDADDLDTAYLRMSTSVPDLLFIPMVSCVGGQKRAIKRPDYSYEHMLAVSRNTKARRWKQGKGNVNGKGDMEQDGNGSSQSNASASSSQLPGLMRRTTSNTIISRLVSVGCRGFTQQQETEVSEAASKRVHTKTHNSEGYPFSTIVWVDWIDEIPSHSRSAVVQHVVSTWKGILRSWHKTHRGRVGSFNCHRRGSSTSHVSRDSSIMTKSPIMLSARNTLKNNSSVDFGTYSPSSVQCATVMIDPYLANPTHLQRGISESGRHASTSNAFSAIYQMATSSSLGSPSVPNGAETVANRKAGPDNVGSILSPLVPKPSTQMPLPRQQQQQLQVLAAPHRRLSVIKGQELTSHRNSGTSTPQLLLIAGDNFNCESPESPVGSSERSPWMIAKLDDPNEAVELLLSFQQRLRARLSKAKAESEQELVKIIQDLSEFVEEGLSYVNEDLSGDSDSYNEDSVTSDAGYSGDEPYASEENAVQIPGLDISARPSPHLASNVGTQQKHMSHAHPGDPAAAWELKSINRRLQDVLSLHGDGSATYLPHVRGSPNPESGNPVPALGLGNVEAAQGGFVEPTRNSLTMSQLPRRVTRSPSIRRITFLRALSGEDNAHFNAGTVRKSPAGSRPHLPSDSNTYSPREVDTGWGYSNNGSMFAEHTCALRRPATAESPLCSDYFSNSPNAPVGGLQLTLGGSTFQSSSEMPFPCLKAEIYLHNLEATSGSVSPGTLDSYNTAGRRCSSIYHCPRERSLSQTSVYSSSSSKSMLTAPLIAEDEFKPTPFLAAIMDLVSIIGHVLGLSAEDMLRPISGQLLEEALAHELENGDGIPEEECQHTKEMLPTEYLAQRLDILGNMWEQSLSKPASPSLTGSGVNAETSKQQPWPCRGLFFRALLAISSLNRIVMWYVAVVSTYSDNIVEELGRRSGLMPGSSSNNQHKEGVARANATEAGEPMSVGRNRVPNGSHMLLSDSPNAQTPSVISRVQSADKRYLLPQYISDSVTSEDRQNTWQGYQASHPPRWYGSTGPPQNTTAVDKGLNMLLEVGLDERIRYISPTCRRLLDTDPTSLIDQQAKLIFGENDVPILRSAVEQLLADSTRTVEMNVQLQSPNLTRATIVEAKGMLIYDRLRNKPSHVLWVLRYLSTVWPLSQRDVPADDAIEAWSKTDEPPKSPSLMETITCRICDREIPEAYFEEHTWLCAQSHRAAMDVEHQNDRLSDIRAQIQAWYPGCHIEELEDLTHGGTDVDTLRSRAQQKATDIGNSTWQKLLDESSIATQSMAKMCLQAMALDDADAVPKCEWGAGRGGKADLTADVDFVRSNAWVGVANYRVPRLRFRDLALEALGKTIVETIANKLSAIDDLQYAIVESSEAYSKWVLPEDSRMALDKLGLPGYPSSGQAAVMGGGDTVVGQTVPTTDSESDLQRASALPCPEKQSEPFETGQAYVQNNVPIPSRRQASISSSTSSTAMGAAVQKASMSSSSTAGRMGLSEGSSAFLATPTMPSINDFTLLKPISKGAYGSVFLAKKRTTGDYYAIKILKKADMIAKNQISNVKAERAIMMAQTGSPFVVRLLYTFQSRTNLYLVMDYLNGGDCASLIKTIGALPLDWARQYLAEVVLGIGDLHGRNVVHRDLKPDNLLIDSEGHLKLTDFGLSKLGFLGRRVDQYALHPAQGASSLPSNMALHIPSSCVWQEYVDIPRGTAELQGQASAPSKRIAELREVPGLASAHAVVSSIADASSSNSSSSNVSLPAASQAQPHNHALGTPDYIAPESILGLDSGKSVDWWALGVICYEFLFGIPPFHDDTPEMVFRNILSAEVDFYDELREQLAQEGGDDDEAVPEITPEARDFITRLLCRDPRRRLGYGGASEVKAHAFFYGVDWTTLLETQPAFVPQTESMEDTEYFDARGATLDLGPEADSIAECGAGSMKEAISRSLEELSVTPEIGQSAPLRRQNTVPLPLPKSREYIIDAAETADNTKPRSTTIDENPEFGTFTFKNLHALEKANMDELYKLRRRNTMLDTPSSPLYHPETRSPFGYGSSSDSLTVPPPTRRNRSQTEHSPLHFELPPFKLSSSTGWHGAHDPGHSQYHRGSLLNPGANVSSISSHNSHSSNHQPSRTSEYFPDFSLPPTPRKQDPVDTLLPPSMGHTYSASRAIVEPDINNEYLQSNVCLVADDNPVCCKIMDIVLRRLHLDCIVVRNGAEAIRCAMGRTVFRAIFMDMGMPIVDGDEATRMIKSTYNANKETPIIGMVVYEGEATEALYDGTIVKP</sequence>
<dbReference type="EMBL" id="JANBPG010000472">
    <property type="protein sequence ID" value="KAJ1896227.1"/>
    <property type="molecule type" value="Genomic_DNA"/>
</dbReference>